<evidence type="ECO:0000256" key="3">
    <source>
        <dbReference type="ARBA" id="ARBA00022989"/>
    </source>
</evidence>
<dbReference type="InterPro" id="IPR011701">
    <property type="entry name" value="MFS"/>
</dbReference>
<accession>A0A402CQ26</accession>
<dbReference type="PANTHER" id="PTHR23528">
    <property type="match status" value="1"/>
</dbReference>
<evidence type="ECO:0000313" key="5">
    <source>
        <dbReference type="EMBL" id="BDI32896.1"/>
    </source>
</evidence>
<dbReference type="AlphaFoldDB" id="A0A402CQ26"/>
<dbReference type="FunCoup" id="A0A402CQ26">
    <property type="interactions" value="58"/>
</dbReference>
<keyword evidence="3" id="KW-1133">Transmembrane helix</keyword>
<organism evidence="5 6">
    <name type="scientific">Capsulimonas corticalis</name>
    <dbReference type="NCBI Taxonomy" id="2219043"/>
    <lineage>
        <taxon>Bacteria</taxon>
        <taxon>Bacillati</taxon>
        <taxon>Armatimonadota</taxon>
        <taxon>Armatimonadia</taxon>
        <taxon>Capsulimonadales</taxon>
        <taxon>Capsulimonadaceae</taxon>
        <taxon>Capsulimonas</taxon>
    </lineage>
</organism>
<gene>
    <name evidence="5" type="ORF">CCAX7_49470</name>
</gene>
<evidence type="ECO:0000313" key="6">
    <source>
        <dbReference type="Proteomes" id="UP000287394"/>
    </source>
</evidence>
<dbReference type="InterPro" id="IPR036259">
    <property type="entry name" value="MFS_trans_sf"/>
</dbReference>
<dbReference type="RefSeq" id="WP_119319415.1">
    <property type="nucleotide sequence ID" value="NZ_AP025739.1"/>
</dbReference>
<proteinExistence type="predicted"/>
<name>A0A402CQ26_9BACT</name>
<sequence>MSATLENQKTTAEAPPLSLRAIIAYSLANIGAGAFYAFNNYILPLWLGDYTHNAMLKGILAETHSFEGAILQPLIGSASDRLRTRWGRRRPFMILFAPLSALLLLLTPVAATLPVALRLGGIVACIFFSTLIFNFFIDPYQSLLADITPAKQRGRVSGIWYLIGALGQVVILLLPLAIVYRFVLTGVLMIVLTAVTCMTTRETATTDLDLHGEAAIHRLSYWGEMAAAVKGLKTLRQARLYLIMYFCYGAGTSAVVPQLTTFIKDITHCSNDSALQMVLILMVATAIGGVPCGWFTDRIGPKAMTTVGIAMIGLSAINGLWVNNLASVAIVLIFAGLGTAAQNASSYALLTRLIPCEEIGFFTGLQTTALSIVGPASVLITGYLINHYGERVIFGVCFVCILVALAFINRLQPENAAAEIEQHARNNGKTIGAAANN</sequence>
<keyword evidence="6" id="KW-1185">Reference proteome</keyword>
<dbReference type="GO" id="GO:0005886">
    <property type="term" value="C:plasma membrane"/>
    <property type="evidence" value="ECO:0007669"/>
    <property type="project" value="UniProtKB-SubCell"/>
</dbReference>
<evidence type="ECO:0000256" key="4">
    <source>
        <dbReference type="ARBA" id="ARBA00023136"/>
    </source>
</evidence>
<dbReference type="KEGG" id="ccot:CCAX7_49470"/>
<comment type="subcellular location">
    <subcellularLocation>
        <location evidence="1">Cell membrane</location>
        <topology evidence="1">Multi-pass membrane protein</topology>
    </subcellularLocation>
</comment>
<dbReference type="Gene3D" id="1.20.1250.20">
    <property type="entry name" value="MFS general substrate transporter like domains"/>
    <property type="match status" value="2"/>
</dbReference>
<keyword evidence="4" id="KW-0472">Membrane</keyword>
<dbReference type="SUPFAM" id="SSF103473">
    <property type="entry name" value="MFS general substrate transporter"/>
    <property type="match status" value="1"/>
</dbReference>
<protein>
    <submittedName>
        <fullName evidence="5">MFS transporter</fullName>
    </submittedName>
</protein>
<dbReference type="Proteomes" id="UP000287394">
    <property type="component" value="Chromosome"/>
</dbReference>
<dbReference type="InterPro" id="IPR020846">
    <property type="entry name" value="MFS_dom"/>
</dbReference>
<dbReference type="EMBL" id="AP025739">
    <property type="protein sequence ID" value="BDI32896.1"/>
    <property type="molecule type" value="Genomic_DNA"/>
</dbReference>
<dbReference type="OrthoDB" id="7584869at2"/>
<keyword evidence="2" id="KW-0812">Transmembrane</keyword>
<dbReference type="PANTHER" id="PTHR23528:SF1">
    <property type="entry name" value="MAJOR FACILITATOR SUPERFAMILY (MFS) PROFILE DOMAIN-CONTAINING PROTEIN"/>
    <property type="match status" value="1"/>
</dbReference>
<dbReference type="GO" id="GO:0022857">
    <property type="term" value="F:transmembrane transporter activity"/>
    <property type="evidence" value="ECO:0007669"/>
    <property type="project" value="InterPro"/>
</dbReference>
<evidence type="ECO:0000256" key="1">
    <source>
        <dbReference type="ARBA" id="ARBA00004651"/>
    </source>
</evidence>
<dbReference type="PROSITE" id="PS50850">
    <property type="entry name" value="MFS"/>
    <property type="match status" value="1"/>
</dbReference>
<evidence type="ECO:0000256" key="2">
    <source>
        <dbReference type="ARBA" id="ARBA00022692"/>
    </source>
</evidence>
<reference evidence="5 6" key="1">
    <citation type="journal article" date="2019" name="Int. J. Syst. Evol. Microbiol.">
        <title>Capsulimonas corticalis gen. nov., sp. nov., an aerobic capsulated bacterium, of a novel bacterial order, Capsulimonadales ord. nov., of the class Armatimonadia of the phylum Armatimonadetes.</title>
        <authorList>
            <person name="Li J."/>
            <person name="Kudo C."/>
            <person name="Tonouchi A."/>
        </authorList>
    </citation>
    <scope>NUCLEOTIDE SEQUENCE [LARGE SCALE GENOMIC DNA]</scope>
    <source>
        <strain evidence="5 6">AX-7</strain>
    </source>
</reference>
<dbReference type="Pfam" id="PF07690">
    <property type="entry name" value="MFS_1"/>
    <property type="match status" value="2"/>
</dbReference>